<accession>A0A7S1NPQ0</accession>
<protein>
    <submittedName>
        <fullName evidence="1">Uncharacterized protein</fullName>
    </submittedName>
</protein>
<reference evidence="1" key="1">
    <citation type="submission" date="2021-01" db="EMBL/GenBank/DDBJ databases">
        <authorList>
            <person name="Corre E."/>
            <person name="Pelletier E."/>
            <person name="Niang G."/>
            <person name="Scheremetjew M."/>
            <person name="Finn R."/>
            <person name="Kale V."/>
            <person name="Holt S."/>
            <person name="Cochrane G."/>
            <person name="Meng A."/>
            <person name="Brown T."/>
            <person name="Cohen L."/>
        </authorList>
    </citation>
    <scope>NUCLEOTIDE SEQUENCE</scope>
    <source>
        <strain evidence="1">NIES-381</strain>
    </source>
</reference>
<dbReference type="EMBL" id="HBGA01112245">
    <property type="protein sequence ID" value="CAD9030625.1"/>
    <property type="molecule type" value="Transcribed_RNA"/>
</dbReference>
<proteinExistence type="predicted"/>
<organism evidence="1">
    <name type="scientific">Eutreptiella gymnastica</name>
    <dbReference type="NCBI Taxonomy" id="73025"/>
    <lineage>
        <taxon>Eukaryota</taxon>
        <taxon>Discoba</taxon>
        <taxon>Euglenozoa</taxon>
        <taxon>Euglenida</taxon>
        <taxon>Spirocuta</taxon>
        <taxon>Euglenophyceae</taxon>
        <taxon>Eutreptiales</taxon>
        <taxon>Eutreptiaceae</taxon>
        <taxon>Eutreptiella</taxon>
    </lineage>
</organism>
<name>A0A7S1NPQ0_9EUGL</name>
<gene>
    <name evidence="1" type="ORF">EGYM00392_LOCUS41765</name>
</gene>
<evidence type="ECO:0000313" key="1">
    <source>
        <dbReference type="EMBL" id="CAD9030625.1"/>
    </source>
</evidence>
<sequence>MLGTNPSLLGTTLTPQPCFQSRWSSITPCPLPAQSLTLPLAALHLRAPASPNINNVQLIPSGQYPPPLQASGLLNTNPLTYLARTVPTHQATKSLLPTSLSKSPVSVPVPVPVPVSLSLTLLAHVFQCAVYVAMTLTSCLVAVAKDREGEPGAGVGVL</sequence>
<dbReference type="AlphaFoldDB" id="A0A7S1NPQ0"/>